<comment type="caution">
    <text evidence="1">The sequence shown here is derived from an EMBL/GenBank/DDBJ whole genome shotgun (WGS) entry which is preliminary data.</text>
</comment>
<sequence length="73" mass="8470">MRREDVAPFLPVLRGLRRFAAWFCRDDDPLHAAMGVRLERARTLADGDDHCDFRLSFCGKSFTKVMEQPPRFA</sequence>
<organism evidence="1 2">
    <name type="scientific">Pyramidobacter porci</name>
    <dbReference type="NCBI Taxonomy" id="2605789"/>
    <lineage>
        <taxon>Bacteria</taxon>
        <taxon>Thermotogati</taxon>
        <taxon>Synergistota</taxon>
        <taxon>Synergistia</taxon>
        <taxon>Synergistales</taxon>
        <taxon>Dethiosulfovibrionaceae</taxon>
        <taxon>Pyramidobacter</taxon>
    </lineage>
</organism>
<dbReference type="AlphaFoldDB" id="A0A6L5YFZ3"/>
<gene>
    <name evidence="1" type="ORF">FYJ74_11355</name>
</gene>
<dbReference type="RefSeq" id="WP_154529689.1">
    <property type="nucleotide sequence ID" value="NZ_VUNH01000014.1"/>
</dbReference>
<keyword evidence="2" id="KW-1185">Reference proteome</keyword>
<evidence type="ECO:0000313" key="1">
    <source>
        <dbReference type="EMBL" id="MST56617.1"/>
    </source>
</evidence>
<protein>
    <recommendedName>
        <fullName evidence="3">L-2-amino-thiazoline-4-carboxylic acid hydrolase</fullName>
    </recommendedName>
</protein>
<accession>A0A6L5YFZ3</accession>
<name>A0A6L5YFZ3_9BACT</name>
<dbReference type="Proteomes" id="UP000473699">
    <property type="component" value="Unassembled WGS sequence"/>
</dbReference>
<reference evidence="1 2" key="1">
    <citation type="submission" date="2019-08" db="EMBL/GenBank/DDBJ databases">
        <title>In-depth cultivation of the pig gut microbiome towards novel bacterial diversity and tailored functional studies.</title>
        <authorList>
            <person name="Wylensek D."/>
            <person name="Hitch T.C.A."/>
            <person name="Clavel T."/>
        </authorList>
    </citation>
    <scope>NUCLEOTIDE SEQUENCE [LARGE SCALE GENOMIC DNA]</scope>
    <source>
        <strain evidence="1 2">SM-530-WT-4B</strain>
    </source>
</reference>
<evidence type="ECO:0000313" key="2">
    <source>
        <dbReference type="Proteomes" id="UP000473699"/>
    </source>
</evidence>
<proteinExistence type="predicted"/>
<evidence type="ECO:0008006" key="3">
    <source>
        <dbReference type="Google" id="ProtNLM"/>
    </source>
</evidence>
<dbReference type="EMBL" id="VUNH01000014">
    <property type="protein sequence ID" value="MST56617.1"/>
    <property type="molecule type" value="Genomic_DNA"/>
</dbReference>